<dbReference type="EC" id="4.2.1.20" evidence="8"/>
<dbReference type="SUPFAM" id="SSF51366">
    <property type="entry name" value="Ribulose-phoshate binding barrel"/>
    <property type="match status" value="1"/>
</dbReference>
<comment type="similarity">
    <text evidence="8 9">Belongs to the TrpA family.</text>
</comment>
<dbReference type="PROSITE" id="PS00167">
    <property type="entry name" value="TRP_SYNTHASE_ALPHA"/>
    <property type="match status" value="1"/>
</dbReference>
<dbReference type="PANTHER" id="PTHR43406:SF1">
    <property type="entry name" value="TRYPTOPHAN SYNTHASE ALPHA CHAIN, CHLOROPLASTIC"/>
    <property type="match status" value="1"/>
</dbReference>
<comment type="caution">
    <text evidence="10">The sequence shown here is derived from an EMBL/GenBank/DDBJ whole genome shotgun (WGS) entry which is preliminary data.</text>
</comment>
<dbReference type="InterPro" id="IPR002028">
    <property type="entry name" value="Trp_synthase_suA"/>
</dbReference>
<dbReference type="InterPro" id="IPR011060">
    <property type="entry name" value="RibuloseP-bd_barrel"/>
</dbReference>
<evidence type="ECO:0000256" key="3">
    <source>
        <dbReference type="ARBA" id="ARBA00022605"/>
    </source>
</evidence>
<dbReference type="HAMAP" id="MF_00131">
    <property type="entry name" value="Trp_synth_alpha"/>
    <property type="match status" value="1"/>
</dbReference>
<dbReference type="InterPro" id="IPR013785">
    <property type="entry name" value="Aldolase_TIM"/>
</dbReference>
<dbReference type="CDD" id="cd04724">
    <property type="entry name" value="Tryptophan_synthase_alpha"/>
    <property type="match status" value="1"/>
</dbReference>
<evidence type="ECO:0000313" key="11">
    <source>
        <dbReference type="Proteomes" id="UP001623592"/>
    </source>
</evidence>
<comment type="function">
    <text evidence="8">The alpha subunit is responsible for the aldol cleavage of indoleglycerol phosphate to indole and glyceraldehyde 3-phosphate.</text>
</comment>
<dbReference type="InterPro" id="IPR018204">
    <property type="entry name" value="Trp_synthase_alpha_AS"/>
</dbReference>
<evidence type="ECO:0000256" key="2">
    <source>
        <dbReference type="ARBA" id="ARBA00011270"/>
    </source>
</evidence>
<dbReference type="PANTHER" id="PTHR43406">
    <property type="entry name" value="TRYPTOPHAN SYNTHASE, ALPHA CHAIN"/>
    <property type="match status" value="1"/>
</dbReference>
<keyword evidence="4 8" id="KW-0822">Tryptophan biosynthesis</keyword>
<sequence>MKNRIDLKFQELKELNKKAMIAFVTSGYPDINTTEDIILKIASSGSDIIELGIPYSDPIADGPIIQTASAKALKNGIKIDDIMGMVSNVRKKTEVPLVYMTYFGNVYKYGVERFMKSSKEVGTDGVIIPDLPVEERGEIVKVASQYGVHIIPLVAPTSENRIKSIVKEASGFIYCVSTNGVTGMRSKLAGNLEEYISLVSKYTEVPKCIGFGVSNAEMAKNIKSYCDGVIIGSAIMKIIEEETDKEKMLNKVGKFVYSIKEVL</sequence>
<organism evidence="10 11">
    <name type="scientific">Clostridium neuense</name>
    <dbReference type="NCBI Taxonomy" id="1728934"/>
    <lineage>
        <taxon>Bacteria</taxon>
        <taxon>Bacillati</taxon>
        <taxon>Bacillota</taxon>
        <taxon>Clostridia</taxon>
        <taxon>Eubacteriales</taxon>
        <taxon>Clostridiaceae</taxon>
        <taxon>Clostridium</taxon>
    </lineage>
</organism>
<evidence type="ECO:0000256" key="8">
    <source>
        <dbReference type="HAMAP-Rule" id="MF_00131"/>
    </source>
</evidence>
<keyword evidence="3 8" id="KW-0028">Amino-acid biosynthesis</keyword>
<dbReference type="GO" id="GO:0004834">
    <property type="term" value="F:tryptophan synthase activity"/>
    <property type="evidence" value="ECO:0007669"/>
    <property type="project" value="UniProtKB-EC"/>
</dbReference>
<gene>
    <name evidence="8 10" type="primary">trpA</name>
    <name evidence="10" type="ORF">ACJDT4_02215</name>
</gene>
<evidence type="ECO:0000256" key="9">
    <source>
        <dbReference type="RuleBase" id="RU003662"/>
    </source>
</evidence>
<proteinExistence type="inferred from homology"/>
<evidence type="ECO:0000256" key="7">
    <source>
        <dbReference type="ARBA" id="ARBA00049047"/>
    </source>
</evidence>
<keyword evidence="6 8" id="KW-0456">Lyase</keyword>
<dbReference type="Gene3D" id="3.20.20.70">
    <property type="entry name" value="Aldolase class I"/>
    <property type="match status" value="1"/>
</dbReference>
<dbReference type="Pfam" id="PF00290">
    <property type="entry name" value="Trp_syntA"/>
    <property type="match status" value="1"/>
</dbReference>
<keyword evidence="5 8" id="KW-0057">Aromatic amino acid biosynthesis</keyword>
<dbReference type="RefSeq" id="WP_406785882.1">
    <property type="nucleotide sequence ID" value="NZ_JBJIAA010000001.1"/>
</dbReference>
<evidence type="ECO:0000256" key="5">
    <source>
        <dbReference type="ARBA" id="ARBA00023141"/>
    </source>
</evidence>
<evidence type="ECO:0000256" key="1">
    <source>
        <dbReference type="ARBA" id="ARBA00004733"/>
    </source>
</evidence>
<evidence type="ECO:0000256" key="4">
    <source>
        <dbReference type="ARBA" id="ARBA00022822"/>
    </source>
</evidence>
<protein>
    <recommendedName>
        <fullName evidence="8">Tryptophan synthase alpha chain</fullName>
        <ecNumber evidence="8">4.2.1.20</ecNumber>
    </recommendedName>
</protein>
<keyword evidence="11" id="KW-1185">Reference proteome</keyword>
<dbReference type="EMBL" id="JBJIAA010000001">
    <property type="protein sequence ID" value="MFL0249221.1"/>
    <property type="molecule type" value="Genomic_DNA"/>
</dbReference>
<feature type="active site" description="Proton acceptor" evidence="8">
    <location>
        <position position="61"/>
    </location>
</feature>
<dbReference type="NCBIfam" id="TIGR00262">
    <property type="entry name" value="trpA"/>
    <property type="match status" value="1"/>
</dbReference>
<reference evidence="10 11" key="1">
    <citation type="submission" date="2024-11" db="EMBL/GenBank/DDBJ databases">
        <authorList>
            <person name="Heng Y.C."/>
            <person name="Lim A.C.H."/>
            <person name="Lee J.K.Y."/>
            <person name="Kittelmann S."/>
        </authorList>
    </citation>
    <scope>NUCLEOTIDE SEQUENCE [LARGE SCALE GENOMIC DNA]</scope>
    <source>
        <strain evidence="10 11">WILCCON 0114</strain>
    </source>
</reference>
<accession>A0ABW8TAN2</accession>
<evidence type="ECO:0000256" key="6">
    <source>
        <dbReference type="ARBA" id="ARBA00023239"/>
    </source>
</evidence>
<comment type="catalytic activity">
    <reaction evidence="7 8">
        <text>(1S,2R)-1-C-(indol-3-yl)glycerol 3-phosphate + L-serine = D-glyceraldehyde 3-phosphate + L-tryptophan + H2O</text>
        <dbReference type="Rhea" id="RHEA:10532"/>
        <dbReference type="ChEBI" id="CHEBI:15377"/>
        <dbReference type="ChEBI" id="CHEBI:33384"/>
        <dbReference type="ChEBI" id="CHEBI:57912"/>
        <dbReference type="ChEBI" id="CHEBI:58866"/>
        <dbReference type="ChEBI" id="CHEBI:59776"/>
        <dbReference type="EC" id="4.2.1.20"/>
    </reaction>
</comment>
<comment type="subunit">
    <text evidence="2 8">Tetramer of two alpha and two beta chains.</text>
</comment>
<evidence type="ECO:0000313" key="10">
    <source>
        <dbReference type="EMBL" id="MFL0249221.1"/>
    </source>
</evidence>
<feature type="active site" description="Proton acceptor" evidence="8">
    <location>
        <position position="50"/>
    </location>
</feature>
<dbReference type="Proteomes" id="UP001623592">
    <property type="component" value="Unassembled WGS sequence"/>
</dbReference>
<comment type="pathway">
    <text evidence="1 8">Amino-acid biosynthesis; L-tryptophan biosynthesis; L-tryptophan from chorismate: step 5/5.</text>
</comment>
<name>A0ABW8TAN2_9CLOT</name>